<dbReference type="PROSITE" id="PS51257">
    <property type="entry name" value="PROKAR_LIPOPROTEIN"/>
    <property type="match status" value="1"/>
</dbReference>
<name>Q1CZ91_MYXXD</name>
<evidence type="ECO:0000313" key="2">
    <source>
        <dbReference type="Proteomes" id="UP000002402"/>
    </source>
</evidence>
<dbReference type="STRING" id="246197.MXAN_6151"/>
<dbReference type="GeneID" id="41363380"/>
<keyword evidence="1" id="KW-0449">Lipoprotein</keyword>
<gene>
    <name evidence="1" type="ordered locus">MXAN_6151</name>
</gene>
<proteinExistence type="predicted"/>
<accession>Q1CZ91</accession>
<dbReference type="AlphaFoldDB" id="Q1CZ91"/>
<dbReference type="EnsemblBacteria" id="ABF91137">
    <property type="protein sequence ID" value="ABF91137"/>
    <property type="gene ID" value="MXAN_6151"/>
</dbReference>
<dbReference type="HOGENOM" id="CLU_043792_0_0_7"/>
<keyword evidence="2" id="KW-1185">Reference proteome</keyword>
<organism evidence="1 2">
    <name type="scientific">Myxococcus xanthus (strain DK1622)</name>
    <dbReference type="NCBI Taxonomy" id="246197"/>
    <lineage>
        <taxon>Bacteria</taxon>
        <taxon>Pseudomonadati</taxon>
        <taxon>Myxococcota</taxon>
        <taxon>Myxococcia</taxon>
        <taxon>Myxococcales</taxon>
        <taxon>Cystobacterineae</taxon>
        <taxon>Myxococcaceae</taxon>
        <taxon>Myxococcus</taxon>
    </lineage>
</organism>
<protein>
    <submittedName>
        <fullName evidence="1">Lipoprotein</fullName>
    </submittedName>
</protein>
<sequence length="342" mass="35422">MRARSGCALVWLGLAGCGGLPGETVEAREVAAQACPAGVASRVKVVVPPGSGSSVNGPYPESLVDVQGQLYFATNFFDGSAVLWRSNGTEAGTTWVKKLDAQAVPIGQTGFAGNLGLFLLRDGPNTEVWKTDGTSGGTVRLETFGKFVNLLGALNTSVYLYSMNPSTKRLRIESVSLGGGGKTSVTTLPNPYSDQEDAYPSVQRTATSGGKLYFSVAIGTSGPAPREVSLWALNGAAGTVQLSRALSTGDEYASPLFPTGTGPVLFVASKSGSGIEPWFTQGSPATTGQLAEIRPGAGSSVPDAFTLLGNRIYFRAVDDTNSFQLWSMPAAFSCPAGLAEAE</sequence>
<dbReference type="EMBL" id="CP000113">
    <property type="protein sequence ID" value="ABF91137.1"/>
    <property type="molecule type" value="Genomic_DNA"/>
</dbReference>
<reference evidence="1 2" key="1">
    <citation type="journal article" date="2006" name="Proc. Natl. Acad. Sci. U.S.A.">
        <title>Evolution of sensory complexity recorded in a myxobacterial genome.</title>
        <authorList>
            <person name="Goldman B.S."/>
            <person name="Nierman W.C."/>
            <person name="Kaiser D."/>
            <person name="Slater S.C."/>
            <person name="Durkin A.S."/>
            <person name="Eisen J.A."/>
            <person name="Ronning C.M."/>
            <person name="Barbazuk W.B."/>
            <person name="Blanchard M."/>
            <person name="Field C."/>
            <person name="Halling C."/>
            <person name="Hinkle G."/>
            <person name="Iartchuk O."/>
            <person name="Kim H.S."/>
            <person name="Mackenzie C."/>
            <person name="Madupu R."/>
            <person name="Miller N."/>
            <person name="Shvartsbeyn A."/>
            <person name="Sullivan S.A."/>
            <person name="Vaudin M."/>
            <person name="Wiegand R."/>
            <person name="Kaplan H.B."/>
        </authorList>
    </citation>
    <scope>NUCLEOTIDE SEQUENCE [LARGE SCALE GENOMIC DNA]</scope>
    <source>
        <strain evidence="2">DK1622</strain>
    </source>
</reference>
<dbReference type="Proteomes" id="UP000002402">
    <property type="component" value="Chromosome"/>
</dbReference>
<dbReference type="eggNOG" id="COG0823">
    <property type="taxonomic scope" value="Bacteria"/>
</dbReference>
<evidence type="ECO:0000313" key="1">
    <source>
        <dbReference type="EMBL" id="ABF91137.1"/>
    </source>
</evidence>
<dbReference type="RefSeq" id="WP_011556095.1">
    <property type="nucleotide sequence ID" value="NC_008095.1"/>
</dbReference>
<dbReference type="KEGG" id="mxa:MXAN_6151"/>